<organism evidence="13 14">
    <name type="scientific">Alligator sinensis</name>
    <name type="common">Chinese alligator</name>
    <dbReference type="NCBI Taxonomy" id="38654"/>
    <lineage>
        <taxon>Eukaryota</taxon>
        <taxon>Metazoa</taxon>
        <taxon>Chordata</taxon>
        <taxon>Craniata</taxon>
        <taxon>Vertebrata</taxon>
        <taxon>Euteleostomi</taxon>
        <taxon>Archelosauria</taxon>
        <taxon>Archosauria</taxon>
        <taxon>Crocodylia</taxon>
        <taxon>Alligatoridae</taxon>
        <taxon>Alligatorinae</taxon>
        <taxon>Alligator</taxon>
    </lineage>
</organism>
<dbReference type="CTD" id="1060"/>
<evidence type="ECO:0000256" key="4">
    <source>
        <dbReference type="ARBA" id="ARBA00023242"/>
    </source>
</evidence>
<evidence type="ECO:0000256" key="9">
    <source>
        <dbReference type="ARBA" id="ARBA00083562"/>
    </source>
</evidence>
<keyword evidence="3" id="KW-0238">DNA-binding</keyword>
<evidence type="ECO:0000259" key="12">
    <source>
        <dbReference type="Pfam" id="PF15622"/>
    </source>
</evidence>
<dbReference type="PANTHER" id="PTHR16684">
    <property type="entry name" value="CENTROMERE PROTEIN C"/>
    <property type="match status" value="1"/>
</dbReference>
<dbReference type="GO" id="GO:0051455">
    <property type="term" value="P:spindle attachment to meiosis I kinetochore"/>
    <property type="evidence" value="ECO:0007669"/>
    <property type="project" value="TreeGrafter"/>
</dbReference>
<dbReference type="GeneID" id="102378708"/>
<evidence type="ECO:0000256" key="2">
    <source>
        <dbReference type="ARBA" id="ARBA00010291"/>
    </source>
</evidence>
<dbReference type="GO" id="GO:0019237">
    <property type="term" value="F:centromeric DNA binding"/>
    <property type="evidence" value="ECO:0007669"/>
    <property type="project" value="InterPro"/>
</dbReference>
<dbReference type="GO" id="GO:0051315">
    <property type="term" value="P:attachment of mitotic spindle microtubules to kinetochore"/>
    <property type="evidence" value="ECO:0007669"/>
    <property type="project" value="TreeGrafter"/>
</dbReference>
<feature type="compositionally biased region" description="Basic residues" evidence="10">
    <location>
        <begin position="750"/>
        <end position="763"/>
    </location>
</feature>
<feature type="compositionally biased region" description="Basic and acidic residues" evidence="10">
    <location>
        <begin position="619"/>
        <end position="639"/>
    </location>
</feature>
<dbReference type="InterPro" id="IPR028052">
    <property type="entry name" value="CENP-C_N_dom"/>
</dbReference>
<feature type="compositionally biased region" description="Low complexity" evidence="10">
    <location>
        <begin position="579"/>
        <end position="589"/>
    </location>
</feature>
<proteinExistence type="inferred from homology"/>
<comment type="subunit">
    <text evidence="6">Oligomer. Component of the CENPA-NAC complex, at least composed of CENPA, CENPC, CENPH, CENPM, CENPN, CENPT and CENPU. The CENPA-NAC complex interacts with the CENPA-CAD complex, composed of CENPI, CENPK, CENPL, CENPO, CENPP, CENPQ, CENPR and CENPS. Binds to DAXX. Interacts with DNMT3B. Interacts directly with CENPA. Identified in a centromere complex containing histones H2A, H2B and H4, and at least CENPA, CENPB, CENPC, CENPT, CENPN, HJURP, SUPT16H, SSRP1 and RSF1. Interacts with MEIKIN.</text>
</comment>
<dbReference type="FunFam" id="2.60.120.10:FF:000033">
    <property type="entry name" value="Centromere protein C 1"/>
    <property type="match status" value="1"/>
</dbReference>
<dbReference type="PANTHER" id="PTHR16684:SF11">
    <property type="entry name" value="CENTROMERE PROTEIN C"/>
    <property type="match status" value="1"/>
</dbReference>
<feature type="compositionally biased region" description="Basic and acidic residues" evidence="10">
    <location>
        <begin position="372"/>
        <end position="391"/>
    </location>
</feature>
<dbReference type="Pfam" id="PF15622">
    <property type="entry name" value="CENP_C_N"/>
    <property type="match status" value="1"/>
</dbReference>
<dbReference type="SUPFAM" id="SSF51182">
    <property type="entry name" value="RmlC-like cupins"/>
    <property type="match status" value="1"/>
</dbReference>
<evidence type="ECO:0000256" key="5">
    <source>
        <dbReference type="ARBA" id="ARBA00053516"/>
    </source>
</evidence>
<dbReference type="GO" id="GO:0000776">
    <property type="term" value="C:kinetochore"/>
    <property type="evidence" value="ECO:0007669"/>
    <property type="project" value="InterPro"/>
</dbReference>
<dbReference type="InterPro" id="IPR014710">
    <property type="entry name" value="RmlC-like_jellyroll"/>
</dbReference>
<feature type="compositionally biased region" description="Basic and acidic residues" evidence="10">
    <location>
        <begin position="795"/>
        <end position="804"/>
    </location>
</feature>
<name>A0A3Q0GXN8_ALLSI</name>
<evidence type="ECO:0000256" key="1">
    <source>
        <dbReference type="ARBA" id="ARBA00004123"/>
    </source>
</evidence>
<feature type="compositionally biased region" description="Basic residues" evidence="10">
    <location>
        <begin position="640"/>
        <end position="656"/>
    </location>
</feature>
<dbReference type="GO" id="GO:0051382">
    <property type="term" value="P:kinetochore assembly"/>
    <property type="evidence" value="ECO:0007669"/>
    <property type="project" value="InterPro"/>
</dbReference>
<accession>A0A3Q0GXN8</accession>
<feature type="region of interest" description="Disordered" evidence="10">
    <location>
        <begin position="125"/>
        <end position="176"/>
    </location>
</feature>
<comment type="subcellular location">
    <subcellularLocation>
        <location evidence="1">Nucleus</location>
    </subcellularLocation>
</comment>
<feature type="region of interest" description="Disordered" evidence="10">
    <location>
        <begin position="733"/>
        <end position="834"/>
    </location>
</feature>
<feature type="compositionally biased region" description="Polar residues" evidence="10">
    <location>
        <begin position="590"/>
        <end position="614"/>
    </location>
</feature>
<protein>
    <recommendedName>
        <fullName evidence="7">Centromere protein C</fullName>
    </recommendedName>
    <alternativeName>
        <fullName evidence="8">Centromere autoantigen C</fullName>
    </alternativeName>
    <alternativeName>
        <fullName evidence="9">Centromere protein C 1</fullName>
    </alternativeName>
</protein>
<evidence type="ECO:0000313" key="14">
    <source>
        <dbReference type="RefSeq" id="XP_025064529.1"/>
    </source>
</evidence>
<feature type="domain" description="Mif2/CENP-C cupin" evidence="11">
    <location>
        <begin position="989"/>
        <end position="1071"/>
    </location>
</feature>
<dbReference type="InterPro" id="IPR025974">
    <property type="entry name" value="Mif2/CENP-C_cupin"/>
</dbReference>
<feature type="region of interest" description="Disordered" evidence="10">
    <location>
        <begin position="372"/>
        <end position="409"/>
    </location>
</feature>
<evidence type="ECO:0000313" key="13">
    <source>
        <dbReference type="Proteomes" id="UP000189705"/>
    </source>
</evidence>
<dbReference type="InterPro" id="IPR028386">
    <property type="entry name" value="CENP-C/Mif2/cnp3"/>
</dbReference>
<dbReference type="GO" id="GO:0005721">
    <property type="term" value="C:pericentric heterochromatin"/>
    <property type="evidence" value="ECO:0007669"/>
    <property type="project" value="UniProtKB-ARBA"/>
</dbReference>
<keyword evidence="13" id="KW-1185">Reference proteome</keyword>
<evidence type="ECO:0000256" key="8">
    <source>
        <dbReference type="ARBA" id="ARBA00082151"/>
    </source>
</evidence>
<keyword evidence="4" id="KW-0539">Nucleus</keyword>
<reference evidence="14" key="1">
    <citation type="submission" date="2025-08" db="UniProtKB">
        <authorList>
            <consortium name="RefSeq"/>
        </authorList>
    </citation>
    <scope>IDENTIFICATION</scope>
</reference>
<sequence length="1096" mass="122262">MAEALNHLKKDYRARFCNGESKQQIDILPGQNVLKIIQDRFGSCVDDITTYSPNLTRCSTPIDIIQKEKEKIFQKSSGLFDLVTKTFTGSPSLTLSPVKTADSTAEQSLATHQKSAILKDIDSNETKQRVVEEKSSHDNDIADTKDLVASSKQDDVSEDVETTSQNLADTSEDEDMDVAMGSPVLLEEAKLSPVCLHTEIESLAVSQSMEEDQVAPMERVKCLTVPSEQKVKKPFSSALLTAMTTETIEKSKQQIDILPGQNVLKIIQDRFGSCVDDITTYSPNLTQCSTPIDIIQKEKEKILQKSSGLFDLVTKTFTGSPSLAPSPVKTTDSTVKQSLATHQKSAILKDIDSNKTKQRVVEEKSSHGIDIADTKDLVASSKQDDVSERFETTSQSPADTSEDEDIDVSMGSPVLSEEAKLSPVCLHTEIESLAVSQAIEEDQVAPMERVKCLTVPSEQKVKKPFFSALLTSMTTETVEKCYSAPVLPPAATPAKEMEIEHDCEFLIDESEEDSFTSWFSIPKKKKQTEKTKNDENIQKSAKTPNQKNTTALKQKDQTFTVPLVESSTNTYYRTREDSSGSSNTASHSSEQALSSKENHYSQNYYQSISKNAPYSSHKKQTDKQKLSEVKSPEKLGDKKNKVRKPAQKATSRRLRVKVSEESSVNQSEEEMNESELLQSDEVVIPSLQRETLTSASQKSLKLLKPKHRLNSLGSVDGVCIKSPAKFQESLQNFIDSTPNAGGGKRESAKSPRKASCKRTRKINKMVCSGPEDTETSSASVHEDSSLQGMAQQKCRKVDVSVKTKKDQKKRNVHRSQSSSVSEETMHHHSGPVQTQYVTHTSKNDKPIACELDSSSSDTFVESDLTIRRSLRHKLVKPSNTPNVRRTKRTRLKPLEYWRGERVNYMSRPSGGFVIAGVVRPVSPEKVKKKRNHHVQKKKHDRVEDLDVSLADASKPTAVWDPAVNGEVFLECISTGHNHSFFFKDESVEIYKHLNTSVFATGKLILKPLKEKGYQFIHMDKIAFHVVHGRVIFTLHEMSYHLSTGDFFYVPAGNAYNIRNLLNEDSILIFTQLKGERYIPCSLFQSAACKVGHPWTR</sequence>
<evidence type="ECO:0000259" key="11">
    <source>
        <dbReference type="Pfam" id="PF11699"/>
    </source>
</evidence>
<dbReference type="AlphaFoldDB" id="A0A3Q0GXN8"/>
<feature type="compositionally biased region" description="Polar residues" evidence="10">
    <location>
        <begin position="775"/>
        <end position="790"/>
    </location>
</feature>
<dbReference type="RefSeq" id="XP_025064529.1">
    <property type="nucleotide sequence ID" value="XM_025208744.1"/>
</dbReference>
<evidence type="ECO:0000256" key="3">
    <source>
        <dbReference type="ARBA" id="ARBA00023125"/>
    </source>
</evidence>
<gene>
    <name evidence="14" type="primary">CENPC</name>
</gene>
<dbReference type="Proteomes" id="UP000189705">
    <property type="component" value="Unplaced"/>
</dbReference>
<comment type="function">
    <text evidence="5">Component of the CENPA-NAC (nucleosome-associated) complex, a complex that plays a central role in assembly of kinetochore proteins, mitotic progression and chromosome segregation. The CENPA-NAC complex recruits the CENPA-CAD (nucleosome distal) complex and may be involved in incorporation of newly synthesized CENPA into centromeres. CENPC recruits DNA methylation and DNMT3B to both centromeric and pericentromeric satellite repeats and regulates the histone code in these regions.</text>
</comment>
<feature type="region of interest" description="Disordered" evidence="10">
    <location>
        <begin position="525"/>
        <end position="678"/>
    </location>
</feature>
<dbReference type="Gene3D" id="2.60.120.10">
    <property type="entry name" value="Jelly Rolls"/>
    <property type="match status" value="1"/>
</dbReference>
<comment type="similarity">
    <text evidence="2">Belongs to the CENP-C/MIF2 family.</text>
</comment>
<evidence type="ECO:0000256" key="6">
    <source>
        <dbReference type="ARBA" id="ARBA00064952"/>
    </source>
</evidence>
<dbReference type="InterPro" id="IPR011051">
    <property type="entry name" value="RmlC_Cupin_sf"/>
</dbReference>
<feature type="compositionally biased region" description="Basic and acidic residues" evidence="10">
    <location>
        <begin position="125"/>
        <end position="146"/>
    </location>
</feature>
<evidence type="ECO:0000256" key="10">
    <source>
        <dbReference type="SAM" id="MobiDB-lite"/>
    </source>
</evidence>
<feature type="domain" description="Kinetochore assembly subunit CENP-C N-terminal" evidence="12">
    <location>
        <begin position="7"/>
        <end position="192"/>
    </location>
</feature>
<dbReference type="GO" id="GO:0005634">
    <property type="term" value="C:nucleus"/>
    <property type="evidence" value="ECO:0007669"/>
    <property type="project" value="UniProtKB-SubCell"/>
</dbReference>
<evidence type="ECO:0000256" key="7">
    <source>
        <dbReference type="ARBA" id="ARBA00068530"/>
    </source>
</evidence>
<dbReference type="Pfam" id="PF11699">
    <property type="entry name" value="CENP-C_C"/>
    <property type="match status" value="1"/>
</dbReference>
<feature type="compositionally biased region" description="Polar residues" evidence="10">
    <location>
        <begin position="538"/>
        <end position="572"/>
    </location>
</feature>
<feature type="compositionally biased region" description="Basic and acidic residues" evidence="10">
    <location>
        <begin position="528"/>
        <end position="537"/>
    </location>
</feature>